<dbReference type="Gene3D" id="1.10.600.10">
    <property type="entry name" value="Farnesyl Diphosphate Synthase"/>
    <property type="match status" value="1"/>
</dbReference>
<evidence type="ECO:0000256" key="4">
    <source>
        <dbReference type="ARBA" id="ARBA00022723"/>
    </source>
</evidence>
<comment type="similarity">
    <text evidence="2 6">Belongs to the FPP/GGPP synthase family.</text>
</comment>
<dbReference type="InterPro" id="IPR000092">
    <property type="entry name" value="Polyprenyl_synt"/>
</dbReference>
<keyword evidence="4" id="KW-0479">Metal-binding</keyword>
<dbReference type="InterPro" id="IPR008949">
    <property type="entry name" value="Isoprenoid_synthase_dom_sf"/>
</dbReference>
<evidence type="ECO:0000313" key="7">
    <source>
        <dbReference type="EMBL" id="TCB97873.1"/>
    </source>
</evidence>
<protein>
    <submittedName>
        <fullName evidence="7">Polyprenyl synthetase family protein</fullName>
    </submittedName>
</protein>
<comment type="cofactor">
    <cofactor evidence="1">
        <name>Mg(2+)</name>
        <dbReference type="ChEBI" id="CHEBI:18420"/>
    </cofactor>
</comment>
<dbReference type="SFLD" id="SFLDS00005">
    <property type="entry name" value="Isoprenoid_Synthase_Type_I"/>
    <property type="match status" value="1"/>
</dbReference>
<dbReference type="InterPro" id="IPR033749">
    <property type="entry name" value="Polyprenyl_synt_CS"/>
</dbReference>
<evidence type="ECO:0000256" key="6">
    <source>
        <dbReference type="RuleBase" id="RU004466"/>
    </source>
</evidence>
<dbReference type="PANTHER" id="PTHR12001">
    <property type="entry name" value="GERANYLGERANYL PYROPHOSPHATE SYNTHASE"/>
    <property type="match status" value="1"/>
</dbReference>
<dbReference type="Proteomes" id="UP000292274">
    <property type="component" value="Unassembled WGS sequence"/>
</dbReference>
<sequence length="341" mass="35185">MSRPGMSTLVPPTPIEYRERIGALTGPETLSRFLAELEVTVVTAVGPEVPVVAKATTDVLAGGKRLRPMLTLAAATAAGPEEVLATAGRRLIDLGTAVELLHAGSLVHDDVMDGAETRHGAPSVNAAQGTGTAILCGDYLIALSFSRAASVGVAEVATIAAAFTELCRGQAAETRDLFRPERTVADYYSCIEGKTAALFAASCRLGVLAAGGEQRVARKLADFGLALGMAFQIVDDLLDLGGLASTIGKPTGQDLTAGVYTLPTLLALADRPEIGDALRAGDTTTVTRMVLDSSAPEQTVAAARKWTGRAVEVLHECAESLHPGTVDALGGMAVSLLGRAR</sequence>
<reference evidence="7 8" key="1">
    <citation type="submission" date="2019-02" db="EMBL/GenBank/DDBJ databases">
        <title>Jishengella sp. nov., isolated from a root of Zingiber montanum.</title>
        <authorList>
            <person name="Kuncharoen N."/>
            <person name="Kudo T."/>
            <person name="Masahiro Y."/>
            <person name="Ohkuma M."/>
            <person name="Tanasupawat S."/>
        </authorList>
    </citation>
    <scope>NUCLEOTIDE SEQUENCE [LARGE SCALE GENOMIC DNA]</scope>
    <source>
        <strain evidence="7 8">PLAI 1-1</strain>
    </source>
</reference>
<dbReference type="GO" id="GO:0008299">
    <property type="term" value="P:isoprenoid biosynthetic process"/>
    <property type="evidence" value="ECO:0007669"/>
    <property type="project" value="InterPro"/>
</dbReference>
<dbReference type="PANTHER" id="PTHR12001:SF69">
    <property type="entry name" value="ALL TRANS-POLYPRENYL-DIPHOSPHATE SYNTHASE PDSS1"/>
    <property type="match status" value="1"/>
</dbReference>
<dbReference type="PROSITE" id="PS00444">
    <property type="entry name" value="POLYPRENYL_SYNTHASE_2"/>
    <property type="match status" value="1"/>
</dbReference>
<accession>A0A4R0GN30</accession>
<dbReference type="OrthoDB" id="4497239at2"/>
<dbReference type="AlphaFoldDB" id="A0A4R0GN30"/>
<dbReference type="SUPFAM" id="SSF48576">
    <property type="entry name" value="Terpenoid synthases"/>
    <property type="match status" value="1"/>
</dbReference>
<organism evidence="7 8">
    <name type="scientific">Micromonospora zingiberis</name>
    <dbReference type="NCBI Taxonomy" id="2053011"/>
    <lineage>
        <taxon>Bacteria</taxon>
        <taxon>Bacillati</taxon>
        <taxon>Actinomycetota</taxon>
        <taxon>Actinomycetes</taxon>
        <taxon>Micromonosporales</taxon>
        <taxon>Micromonosporaceae</taxon>
        <taxon>Micromonospora</taxon>
    </lineage>
</organism>
<evidence type="ECO:0000256" key="1">
    <source>
        <dbReference type="ARBA" id="ARBA00001946"/>
    </source>
</evidence>
<dbReference type="Pfam" id="PF00348">
    <property type="entry name" value="polyprenyl_synt"/>
    <property type="match status" value="1"/>
</dbReference>
<evidence type="ECO:0000256" key="3">
    <source>
        <dbReference type="ARBA" id="ARBA00022679"/>
    </source>
</evidence>
<keyword evidence="5" id="KW-0460">Magnesium</keyword>
<comment type="caution">
    <text evidence="7">The sequence shown here is derived from an EMBL/GenBank/DDBJ whole genome shotgun (WGS) entry which is preliminary data.</text>
</comment>
<evidence type="ECO:0000256" key="2">
    <source>
        <dbReference type="ARBA" id="ARBA00006706"/>
    </source>
</evidence>
<dbReference type="GO" id="GO:0046872">
    <property type="term" value="F:metal ion binding"/>
    <property type="evidence" value="ECO:0007669"/>
    <property type="project" value="UniProtKB-KW"/>
</dbReference>
<evidence type="ECO:0000256" key="5">
    <source>
        <dbReference type="ARBA" id="ARBA00022842"/>
    </source>
</evidence>
<dbReference type="GO" id="GO:0004659">
    <property type="term" value="F:prenyltransferase activity"/>
    <property type="evidence" value="ECO:0007669"/>
    <property type="project" value="InterPro"/>
</dbReference>
<proteinExistence type="inferred from homology"/>
<dbReference type="EMBL" id="SJJR01000005">
    <property type="protein sequence ID" value="TCB97873.1"/>
    <property type="molecule type" value="Genomic_DNA"/>
</dbReference>
<gene>
    <name evidence="7" type="ORF">E0H26_09725</name>
</gene>
<keyword evidence="8" id="KW-1185">Reference proteome</keyword>
<keyword evidence="3 6" id="KW-0808">Transferase</keyword>
<dbReference type="CDD" id="cd00685">
    <property type="entry name" value="Trans_IPPS_HT"/>
    <property type="match status" value="1"/>
</dbReference>
<name>A0A4R0GN30_9ACTN</name>
<evidence type="ECO:0000313" key="8">
    <source>
        <dbReference type="Proteomes" id="UP000292274"/>
    </source>
</evidence>